<sequence>MSITDSPERDAARKRGDVRYISTRPCPHGNVGERYVCNDECLCPKCRKQPETYVSDEPCKHGHVGERFASNGACVTCMRGRRRNRARVLDDPARSVAREEGRKRYMPAKPCYVGHVSERYVSNNICCECSDARQRKIMGTLSRDKHIHPTK</sequence>
<dbReference type="AlphaFoldDB" id="A0A1H5AKE0"/>
<reference evidence="1 2" key="1">
    <citation type="submission" date="2016-10" db="EMBL/GenBank/DDBJ databases">
        <authorList>
            <person name="de Groot N.N."/>
        </authorList>
    </citation>
    <scope>NUCLEOTIDE SEQUENCE [LARGE SCALE GENOMIC DNA]</scope>
    <source>
        <strain evidence="1 2">GAS522</strain>
    </source>
</reference>
<organism evidence="1 2">
    <name type="scientific">Bradyrhizobium lablabi</name>
    <dbReference type="NCBI Taxonomy" id="722472"/>
    <lineage>
        <taxon>Bacteria</taxon>
        <taxon>Pseudomonadati</taxon>
        <taxon>Pseudomonadota</taxon>
        <taxon>Alphaproteobacteria</taxon>
        <taxon>Hyphomicrobiales</taxon>
        <taxon>Nitrobacteraceae</taxon>
        <taxon>Bradyrhizobium</taxon>
    </lineage>
</organism>
<dbReference type="EMBL" id="FNTI01000001">
    <property type="protein sequence ID" value="SED42797.1"/>
    <property type="molecule type" value="Genomic_DNA"/>
</dbReference>
<protein>
    <submittedName>
        <fullName evidence="1">Uncharacterized protein</fullName>
    </submittedName>
</protein>
<evidence type="ECO:0000313" key="2">
    <source>
        <dbReference type="Proteomes" id="UP000183208"/>
    </source>
</evidence>
<dbReference type="Proteomes" id="UP000183208">
    <property type="component" value="Unassembled WGS sequence"/>
</dbReference>
<proteinExistence type="predicted"/>
<evidence type="ECO:0000313" key="1">
    <source>
        <dbReference type="EMBL" id="SED42797.1"/>
    </source>
</evidence>
<accession>A0A1H5AKE0</accession>
<gene>
    <name evidence="1" type="ORF">SAMN05444171_4080</name>
</gene>
<name>A0A1H5AKE0_9BRAD</name>